<evidence type="ECO:0000256" key="1">
    <source>
        <dbReference type="SAM" id="Phobius"/>
    </source>
</evidence>
<dbReference type="EMBL" id="CADCVB010000025">
    <property type="protein sequence ID" value="CAA9411436.1"/>
    <property type="molecule type" value="Genomic_DNA"/>
</dbReference>
<feature type="transmembrane region" description="Helical" evidence="1">
    <location>
        <begin position="13"/>
        <end position="31"/>
    </location>
</feature>
<evidence type="ECO:0000313" key="2">
    <source>
        <dbReference type="EMBL" id="CAA9411436.1"/>
    </source>
</evidence>
<keyword evidence="1" id="KW-0472">Membrane</keyword>
<dbReference type="PANTHER" id="PTHR36974">
    <property type="entry name" value="MEMBRANE PROTEIN-RELATED"/>
    <property type="match status" value="1"/>
</dbReference>
<gene>
    <name evidence="2" type="ORF">AVDCRST_MAG78-415</name>
</gene>
<evidence type="ECO:0008006" key="3">
    <source>
        <dbReference type="Google" id="ProtNLM"/>
    </source>
</evidence>
<proteinExistence type="predicted"/>
<keyword evidence="1" id="KW-0812">Transmembrane</keyword>
<dbReference type="AlphaFoldDB" id="A0A6J4PBM1"/>
<name>A0A6J4PBM1_9ACTN</name>
<keyword evidence="1" id="KW-1133">Transmembrane helix</keyword>
<sequence>MDKDQLIRAARRWGPRALVAMLAGSGVIHFVRPGVFTPIVPRVLPNPVAIVYASGAAEFVCAAGLARGARWAAPASAALLVAVLPANIQMALDVTARLDRSESRSDRRKAIAKAIAAWARVPMQIPLIWAALQAGRRQ</sequence>
<reference evidence="2" key="1">
    <citation type="submission" date="2020-02" db="EMBL/GenBank/DDBJ databases">
        <authorList>
            <person name="Meier V. D."/>
        </authorList>
    </citation>
    <scope>NUCLEOTIDE SEQUENCE</scope>
    <source>
        <strain evidence="2">AVDCRST_MAG78</strain>
    </source>
</reference>
<dbReference type="PANTHER" id="PTHR36974:SF1">
    <property type="entry name" value="DOXX FAMILY MEMBRANE PROTEIN"/>
    <property type="match status" value="1"/>
</dbReference>
<organism evidence="2">
    <name type="scientific">uncultured Rubrobacteraceae bacterium</name>
    <dbReference type="NCBI Taxonomy" id="349277"/>
    <lineage>
        <taxon>Bacteria</taxon>
        <taxon>Bacillati</taxon>
        <taxon>Actinomycetota</taxon>
        <taxon>Rubrobacteria</taxon>
        <taxon>Rubrobacterales</taxon>
        <taxon>Rubrobacteraceae</taxon>
        <taxon>environmental samples</taxon>
    </lineage>
</organism>
<accession>A0A6J4PBM1</accession>
<protein>
    <recommendedName>
        <fullName evidence="3">DoxX family protein</fullName>
    </recommendedName>
</protein>